<dbReference type="EMBL" id="BAAAEN010000033">
    <property type="protein sequence ID" value="GAA0529507.1"/>
    <property type="molecule type" value="Genomic_DNA"/>
</dbReference>
<feature type="transmembrane region" description="Helical" evidence="7">
    <location>
        <begin position="298"/>
        <end position="319"/>
    </location>
</feature>
<evidence type="ECO:0000256" key="4">
    <source>
        <dbReference type="ARBA" id="ARBA00022833"/>
    </source>
</evidence>
<keyword evidence="7" id="KW-1133">Transmembrane helix</keyword>
<evidence type="ECO:0000259" key="8">
    <source>
        <dbReference type="Pfam" id="PF01435"/>
    </source>
</evidence>
<comment type="cofactor">
    <cofactor evidence="6">
        <name>Zn(2+)</name>
        <dbReference type="ChEBI" id="CHEBI:29105"/>
    </cofactor>
    <text evidence="6">Binds 1 zinc ion per subunit.</text>
</comment>
<keyword evidence="1 6" id="KW-0645">Protease</keyword>
<dbReference type="Proteomes" id="UP001501706">
    <property type="component" value="Unassembled WGS sequence"/>
</dbReference>
<feature type="transmembrane region" description="Helical" evidence="7">
    <location>
        <begin position="50"/>
        <end position="70"/>
    </location>
</feature>
<dbReference type="RefSeq" id="WP_343928562.1">
    <property type="nucleotide sequence ID" value="NZ_BAAAEN010000033.1"/>
</dbReference>
<proteinExistence type="inferred from homology"/>
<organism evidence="9 10">
    <name type="scientific">Pigmentiphaga daeguensis</name>
    <dbReference type="NCBI Taxonomy" id="414049"/>
    <lineage>
        <taxon>Bacteria</taxon>
        <taxon>Pseudomonadati</taxon>
        <taxon>Pseudomonadota</taxon>
        <taxon>Betaproteobacteria</taxon>
        <taxon>Burkholderiales</taxon>
        <taxon>Alcaligenaceae</taxon>
        <taxon>Pigmentiphaga</taxon>
    </lineage>
</organism>
<evidence type="ECO:0000256" key="5">
    <source>
        <dbReference type="ARBA" id="ARBA00023049"/>
    </source>
</evidence>
<keyword evidence="4 6" id="KW-0862">Zinc</keyword>
<dbReference type="InterPro" id="IPR001915">
    <property type="entry name" value="Peptidase_M48"/>
</dbReference>
<keyword evidence="2" id="KW-0479">Metal-binding</keyword>
<evidence type="ECO:0000313" key="10">
    <source>
        <dbReference type="Proteomes" id="UP001501706"/>
    </source>
</evidence>
<evidence type="ECO:0000256" key="3">
    <source>
        <dbReference type="ARBA" id="ARBA00022801"/>
    </source>
</evidence>
<keyword evidence="7" id="KW-0812">Transmembrane</keyword>
<comment type="caution">
    <text evidence="9">The sequence shown here is derived from an EMBL/GenBank/DDBJ whole genome shotgun (WGS) entry which is preliminary data.</text>
</comment>
<dbReference type="PANTHER" id="PTHR34978">
    <property type="entry name" value="POSSIBLE SENSOR-TRANSDUCER PROTEIN BLAR"/>
    <property type="match status" value="1"/>
</dbReference>
<comment type="similarity">
    <text evidence="6">Belongs to the peptidase M48 family.</text>
</comment>
<feature type="transmembrane region" description="Helical" evidence="7">
    <location>
        <begin position="106"/>
        <end position="124"/>
    </location>
</feature>
<evidence type="ECO:0000313" key="9">
    <source>
        <dbReference type="EMBL" id="GAA0529507.1"/>
    </source>
</evidence>
<accession>A0ABN1CYL9</accession>
<keyword evidence="3 6" id="KW-0378">Hydrolase</keyword>
<reference evidence="9 10" key="1">
    <citation type="journal article" date="2019" name="Int. J. Syst. Evol. Microbiol.">
        <title>The Global Catalogue of Microorganisms (GCM) 10K type strain sequencing project: providing services to taxonomists for standard genome sequencing and annotation.</title>
        <authorList>
            <consortium name="The Broad Institute Genomics Platform"/>
            <consortium name="The Broad Institute Genome Sequencing Center for Infectious Disease"/>
            <person name="Wu L."/>
            <person name="Ma J."/>
        </authorList>
    </citation>
    <scope>NUCLEOTIDE SEQUENCE [LARGE SCALE GENOMIC DNA]</scope>
    <source>
        <strain evidence="9 10">JCM 14330</strain>
    </source>
</reference>
<evidence type="ECO:0000256" key="2">
    <source>
        <dbReference type="ARBA" id="ARBA00022723"/>
    </source>
</evidence>
<feature type="domain" description="Peptidase M48" evidence="8">
    <location>
        <begin position="135"/>
        <end position="218"/>
    </location>
</feature>
<keyword evidence="7" id="KW-0472">Membrane</keyword>
<name>A0ABN1CYL9_9BURK</name>
<dbReference type="InterPro" id="IPR052173">
    <property type="entry name" value="Beta-lactam_resp_regulator"/>
</dbReference>
<evidence type="ECO:0000256" key="1">
    <source>
        <dbReference type="ARBA" id="ARBA00022670"/>
    </source>
</evidence>
<dbReference type="Pfam" id="PF01435">
    <property type="entry name" value="Peptidase_M48"/>
    <property type="match status" value="1"/>
</dbReference>
<keyword evidence="5 6" id="KW-0482">Metalloprotease</keyword>
<evidence type="ECO:0000256" key="6">
    <source>
        <dbReference type="RuleBase" id="RU003983"/>
    </source>
</evidence>
<dbReference type="CDD" id="cd07326">
    <property type="entry name" value="M56_BlaR1_MecR1_like"/>
    <property type="match status" value="1"/>
</dbReference>
<feature type="transmembrane region" description="Helical" evidence="7">
    <location>
        <begin position="6"/>
        <end position="29"/>
    </location>
</feature>
<gene>
    <name evidence="9" type="ORF">GCM10009097_53750</name>
</gene>
<sequence length="331" mass="36256">MTSYGPLLQFALLSGFVLAVTLTLLIGACEHPLRRALSGRTPSQRARISWWALVTPALAGIAYVLMALAMPSMFEGSARFAAACSAHADTLLHLCVSQPSGNSQSAWLWGALALLVGYAAWLATRAAAGLWRARRTLASLVRLSRRPGHPERLRVLDVDRPMALACGIGHGHILLSTLLMRQLDPTQLRVVLAHEQAHITNRDVLLRLVAAVLSSIQLPSTRRRLLRDLELALEQRCDFAAANEVGCRVAVAETIVAMEKIYRQHAREQAPFTMAFFSDFVPERVEALLSPKQSSVSYLGLMLGILVLAFCSLSVGWLHSATESFITMMPR</sequence>
<protein>
    <recommendedName>
        <fullName evidence="8">Peptidase M48 domain-containing protein</fullName>
    </recommendedName>
</protein>
<keyword evidence="10" id="KW-1185">Reference proteome</keyword>
<evidence type="ECO:0000256" key="7">
    <source>
        <dbReference type="SAM" id="Phobius"/>
    </source>
</evidence>
<dbReference type="Gene3D" id="3.30.2010.10">
    <property type="entry name" value="Metalloproteases ('zincins'), catalytic domain"/>
    <property type="match status" value="1"/>
</dbReference>
<dbReference type="PANTHER" id="PTHR34978:SF3">
    <property type="entry name" value="SLR0241 PROTEIN"/>
    <property type="match status" value="1"/>
</dbReference>